<evidence type="ECO:0000256" key="1">
    <source>
        <dbReference type="ARBA" id="ARBA00008668"/>
    </source>
</evidence>
<gene>
    <name evidence="3" type="ORF">F0562_001154</name>
</gene>
<accession>A0A5J5C684</accession>
<dbReference type="GO" id="GO:0016788">
    <property type="term" value="F:hydrolase activity, acting on ester bonds"/>
    <property type="evidence" value="ECO:0007669"/>
    <property type="project" value="InterPro"/>
</dbReference>
<keyword evidence="4" id="KW-1185">Reference proteome</keyword>
<dbReference type="Proteomes" id="UP000325577">
    <property type="component" value="Linkage Group LG0"/>
</dbReference>
<reference evidence="3 4" key="1">
    <citation type="submission" date="2019-09" db="EMBL/GenBank/DDBJ databases">
        <title>A chromosome-level genome assembly of the Chinese tupelo Nyssa sinensis.</title>
        <authorList>
            <person name="Yang X."/>
            <person name="Kang M."/>
            <person name="Yang Y."/>
            <person name="Xiong H."/>
            <person name="Wang M."/>
            <person name="Zhang Z."/>
            <person name="Wang Z."/>
            <person name="Wu H."/>
            <person name="Ma T."/>
            <person name="Liu J."/>
            <person name="Xi Z."/>
        </authorList>
    </citation>
    <scope>NUCLEOTIDE SEQUENCE [LARGE SCALE GENOMIC DNA]</scope>
    <source>
        <strain evidence="3">J267</strain>
        <tissue evidence="3">Leaf</tissue>
    </source>
</reference>
<dbReference type="EMBL" id="CM018031">
    <property type="protein sequence ID" value="KAA8549470.1"/>
    <property type="molecule type" value="Genomic_DNA"/>
</dbReference>
<evidence type="ECO:0000256" key="2">
    <source>
        <dbReference type="SAM" id="SignalP"/>
    </source>
</evidence>
<dbReference type="InterPro" id="IPR036514">
    <property type="entry name" value="SGNH_hydro_sf"/>
</dbReference>
<comment type="similarity">
    <text evidence="1">Belongs to the 'GDSL' lipolytic enzyme family.</text>
</comment>
<keyword evidence="2" id="KW-0732">Signal</keyword>
<dbReference type="OrthoDB" id="1600564at2759"/>
<name>A0A5J5C684_9ASTE</name>
<dbReference type="Pfam" id="PF00657">
    <property type="entry name" value="Lipase_GDSL"/>
    <property type="match status" value="1"/>
</dbReference>
<dbReference type="Gene3D" id="3.40.50.1110">
    <property type="entry name" value="SGNH hydrolase"/>
    <property type="match status" value="1"/>
</dbReference>
<evidence type="ECO:0008006" key="5">
    <source>
        <dbReference type="Google" id="ProtNLM"/>
    </source>
</evidence>
<dbReference type="AlphaFoldDB" id="A0A5J5C684"/>
<protein>
    <recommendedName>
        <fullName evidence="5">SGNH hydrolase-type esterase domain-containing protein</fullName>
    </recommendedName>
</protein>
<evidence type="ECO:0000313" key="3">
    <source>
        <dbReference type="EMBL" id="KAA8549470.1"/>
    </source>
</evidence>
<proteinExistence type="inferred from homology"/>
<dbReference type="InterPro" id="IPR050592">
    <property type="entry name" value="GDSL_lipolytic_enzyme"/>
</dbReference>
<evidence type="ECO:0000313" key="4">
    <source>
        <dbReference type="Proteomes" id="UP000325577"/>
    </source>
</evidence>
<organism evidence="3 4">
    <name type="scientific">Nyssa sinensis</name>
    <dbReference type="NCBI Taxonomy" id="561372"/>
    <lineage>
        <taxon>Eukaryota</taxon>
        <taxon>Viridiplantae</taxon>
        <taxon>Streptophyta</taxon>
        <taxon>Embryophyta</taxon>
        <taxon>Tracheophyta</taxon>
        <taxon>Spermatophyta</taxon>
        <taxon>Magnoliopsida</taxon>
        <taxon>eudicotyledons</taxon>
        <taxon>Gunneridae</taxon>
        <taxon>Pentapetalae</taxon>
        <taxon>asterids</taxon>
        <taxon>Cornales</taxon>
        <taxon>Nyssaceae</taxon>
        <taxon>Nyssa</taxon>
    </lineage>
</organism>
<sequence>MAPRLVFILLVPVFIITKTCNGASSPKFPALLIFGDSTVDTGNNNYINTVFRGNHQPYGQDFPGRVATGRFSNGKLVPDFLASMLELKESVPPFLDPTLSDDELRSGVSFASAGSGYDDLTTVASGVIPVSKQTGYLKMYVERLERIVGEEEARRIVNGALVTVSAGTNDFIFNFYDVPTRRLQFNVSGYQDFLLNRLQSFVKELYNLGCRIMAISGLPPVGCLPSPNDCKI</sequence>
<dbReference type="PANTHER" id="PTHR45642:SF30">
    <property type="entry name" value="SGNH HYDROLASE-TYPE ESTERASE DOMAIN-CONTAINING PROTEIN"/>
    <property type="match status" value="1"/>
</dbReference>
<feature type="signal peptide" evidence="2">
    <location>
        <begin position="1"/>
        <end position="22"/>
    </location>
</feature>
<feature type="chain" id="PRO_5023883279" description="SGNH hydrolase-type esterase domain-containing protein" evidence="2">
    <location>
        <begin position="23"/>
        <end position="232"/>
    </location>
</feature>
<dbReference type="InterPro" id="IPR001087">
    <property type="entry name" value="GDSL"/>
</dbReference>
<dbReference type="PANTHER" id="PTHR45642">
    <property type="entry name" value="GDSL ESTERASE/LIPASE EXL3"/>
    <property type="match status" value="1"/>
</dbReference>